<dbReference type="Gene3D" id="1.20.120.420">
    <property type="entry name" value="translation initiation factor eif-2b, domain 1"/>
    <property type="match status" value="1"/>
</dbReference>
<dbReference type="PANTHER" id="PTHR43475:SF1">
    <property type="entry name" value="METHYLTHIORIBOSE-1-PHOSPHATE ISOMERASE"/>
    <property type="match status" value="1"/>
</dbReference>
<dbReference type="InterPro" id="IPR000649">
    <property type="entry name" value="IF-2B-related"/>
</dbReference>
<dbReference type="InterPro" id="IPR011559">
    <property type="entry name" value="Initiation_fac_2B_a/b/d"/>
</dbReference>
<evidence type="ECO:0000256" key="2">
    <source>
        <dbReference type="ARBA" id="ARBA00052401"/>
    </source>
</evidence>
<accession>A0A7W3JUQ8</accession>
<gene>
    <name evidence="4" type="ORF">FB555_001734</name>
</gene>
<dbReference type="InterPro" id="IPR042529">
    <property type="entry name" value="IF_2B-like_C"/>
</dbReference>
<sequence length="351" mass="37094">MRAIDWFQSDQGGLGYISLIDQTLLPDALTTLQIRTVDELIECIQRLAVRGAPALGVAGAMGVALAAQNGNTVTARADALRLRVSRPTAVNLAWGVDQALEALERGTQAVLTVALSIRDQDVIGSHAMAKRGYELLADLLPEKMASGLNLLTICNTGALAAVERGTALGVIEEVFLRGNLKNVFACETRPLFQGARLTAWELSNMGAPHQTIVDSAANFLMAQGRVDAVLVGADRITANGDTANKIGTFSLALGAQFAGIPFIVVAPETTIDCETATGDLIDIEDRGTEEVVVINGKVMSPAGTTSVNPAFDVTPARLISAIVTDQRAIRPALNELPSDEVANEMTATFRF</sequence>
<reference evidence="4 5" key="1">
    <citation type="submission" date="2020-07" db="EMBL/GenBank/DDBJ databases">
        <title>Sequencing the genomes of 1000 actinobacteria strains.</title>
        <authorList>
            <person name="Klenk H.-P."/>
        </authorList>
    </citation>
    <scope>NUCLEOTIDE SEQUENCE [LARGE SCALE GENOMIC DNA]</scope>
    <source>
        <strain evidence="4 5">DSM 23737</strain>
    </source>
</reference>
<dbReference type="FunFam" id="3.40.50.10470:FF:000006">
    <property type="entry name" value="Methylthioribose-1-phosphate isomerase"/>
    <property type="match status" value="1"/>
</dbReference>
<keyword evidence="1 4" id="KW-0413">Isomerase</keyword>
<dbReference type="EC" id="5.3.1.23" evidence="4"/>
<dbReference type="EMBL" id="JACGWU010000006">
    <property type="protein sequence ID" value="MBA8829618.1"/>
    <property type="molecule type" value="Genomic_DNA"/>
</dbReference>
<dbReference type="Gene3D" id="3.40.50.10470">
    <property type="entry name" value="Translation initiation factor eif-2b, domain 2"/>
    <property type="match status" value="1"/>
</dbReference>
<dbReference type="PANTHER" id="PTHR43475">
    <property type="entry name" value="METHYLTHIORIBOSE-1-PHOSPHATE ISOMERASE"/>
    <property type="match status" value="1"/>
</dbReference>
<dbReference type="AlphaFoldDB" id="A0A7W3JUQ8"/>
<evidence type="ECO:0000313" key="4">
    <source>
        <dbReference type="EMBL" id="MBA8829618.1"/>
    </source>
</evidence>
<dbReference type="Proteomes" id="UP000524237">
    <property type="component" value="Unassembled WGS sequence"/>
</dbReference>
<organism evidence="4 5">
    <name type="scientific">Alpinimonas psychrophila</name>
    <dbReference type="NCBI Taxonomy" id="748908"/>
    <lineage>
        <taxon>Bacteria</taxon>
        <taxon>Bacillati</taxon>
        <taxon>Actinomycetota</taxon>
        <taxon>Actinomycetes</taxon>
        <taxon>Micrococcales</taxon>
        <taxon>Microbacteriaceae</taxon>
        <taxon>Alpinimonas</taxon>
    </lineage>
</organism>
<dbReference type="GO" id="GO:0019509">
    <property type="term" value="P:L-methionine salvage from methylthioadenosine"/>
    <property type="evidence" value="ECO:0007669"/>
    <property type="project" value="TreeGrafter"/>
</dbReference>
<dbReference type="GO" id="GO:0046523">
    <property type="term" value="F:S-methyl-5-thioribose-1-phosphate isomerase activity"/>
    <property type="evidence" value="ECO:0007669"/>
    <property type="project" value="UniProtKB-EC"/>
</dbReference>
<dbReference type="RefSeq" id="WP_343046439.1">
    <property type="nucleotide sequence ID" value="NZ_JACGWU010000006.1"/>
</dbReference>
<proteinExistence type="inferred from homology"/>
<comment type="caution">
    <text evidence="4">The sequence shown here is derived from an EMBL/GenBank/DDBJ whole genome shotgun (WGS) entry which is preliminary data.</text>
</comment>
<dbReference type="NCBIfam" id="TIGR00524">
    <property type="entry name" value="eIF-2B_rel"/>
    <property type="match status" value="1"/>
</dbReference>
<name>A0A7W3JUQ8_9MICO</name>
<protein>
    <submittedName>
        <fullName evidence="4">Methylthioribose-1-phosphate isomerase</fullName>
        <ecNumber evidence="4">5.3.1.23</ecNumber>
    </submittedName>
</protein>
<comment type="catalytic activity">
    <reaction evidence="2">
        <text>5-(methylsulfanyl)-alpha-D-ribose 1-phosphate = 5-(methylsulfanyl)-D-ribulose 1-phosphate</text>
        <dbReference type="Rhea" id="RHEA:19989"/>
        <dbReference type="ChEBI" id="CHEBI:58533"/>
        <dbReference type="ChEBI" id="CHEBI:58548"/>
        <dbReference type="EC" id="5.3.1.23"/>
    </reaction>
</comment>
<dbReference type="NCBIfam" id="TIGR00512">
    <property type="entry name" value="salvage_mtnA"/>
    <property type="match status" value="1"/>
</dbReference>
<dbReference type="InterPro" id="IPR027363">
    <property type="entry name" value="M1Pi_N"/>
</dbReference>
<dbReference type="SUPFAM" id="SSF100950">
    <property type="entry name" value="NagB/RpiA/CoA transferase-like"/>
    <property type="match status" value="1"/>
</dbReference>
<dbReference type="InterPro" id="IPR037171">
    <property type="entry name" value="NagB/RpiA_transferase-like"/>
</dbReference>
<evidence type="ECO:0000256" key="1">
    <source>
        <dbReference type="ARBA" id="ARBA00023235"/>
    </source>
</evidence>
<evidence type="ECO:0000256" key="3">
    <source>
        <dbReference type="RuleBase" id="RU003814"/>
    </source>
</evidence>
<dbReference type="InterPro" id="IPR005251">
    <property type="entry name" value="IF-M1Pi"/>
</dbReference>
<keyword evidence="5" id="KW-1185">Reference proteome</keyword>
<evidence type="ECO:0000313" key="5">
    <source>
        <dbReference type="Proteomes" id="UP000524237"/>
    </source>
</evidence>
<dbReference type="NCBIfam" id="NF004326">
    <property type="entry name" value="PRK05720.1"/>
    <property type="match status" value="1"/>
</dbReference>
<dbReference type="Pfam" id="PF01008">
    <property type="entry name" value="IF-2B"/>
    <property type="match status" value="1"/>
</dbReference>
<comment type="similarity">
    <text evidence="3">Belongs to the eIF-2B alpha/beta/delta subunits family.</text>
</comment>